<keyword evidence="2" id="KW-1185">Reference proteome</keyword>
<sequence length="115" mass="11747">MPETAAGRPPGPEPAPERARWLAVLDELEAQLAAASAARGGGARLQAAAAWTAPKDLGPLPEDLVDRATRLAAAQQEAIAALRSAVRSARQQSAYLDAVPKASGPGAAVYLDLNG</sequence>
<organism evidence="1 2">
    <name type="scientific">Arthrobacter mobilis</name>
    <dbReference type="NCBI Taxonomy" id="2724944"/>
    <lineage>
        <taxon>Bacteria</taxon>
        <taxon>Bacillati</taxon>
        <taxon>Actinomycetota</taxon>
        <taxon>Actinomycetes</taxon>
        <taxon>Micrococcales</taxon>
        <taxon>Micrococcaceae</taxon>
        <taxon>Arthrobacter</taxon>
    </lineage>
</organism>
<protein>
    <recommendedName>
        <fullName evidence="3">FlgN protein</fullName>
    </recommendedName>
</protein>
<evidence type="ECO:0008006" key="3">
    <source>
        <dbReference type="Google" id="ProtNLM"/>
    </source>
</evidence>
<comment type="caution">
    <text evidence="1">The sequence shown here is derived from an EMBL/GenBank/DDBJ whole genome shotgun (WGS) entry which is preliminary data.</text>
</comment>
<name>A0A7X6HAP4_9MICC</name>
<dbReference type="AlphaFoldDB" id="A0A7X6HAP4"/>
<accession>A0A7X6HAP4</accession>
<dbReference type="EMBL" id="JAAZSQ010000002">
    <property type="protein sequence ID" value="NKX53606.1"/>
    <property type="molecule type" value="Genomic_DNA"/>
</dbReference>
<dbReference type="Proteomes" id="UP000544090">
    <property type="component" value="Unassembled WGS sequence"/>
</dbReference>
<gene>
    <name evidence="1" type="ORF">HGG74_03425</name>
</gene>
<evidence type="ECO:0000313" key="2">
    <source>
        <dbReference type="Proteomes" id="UP000544090"/>
    </source>
</evidence>
<proteinExistence type="predicted"/>
<dbReference type="RefSeq" id="WP_168484939.1">
    <property type="nucleotide sequence ID" value="NZ_JAAZSQ010000002.1"/>
</dbReference>
<evidence type="ECO:0000313" key="1">
    <source>
        <dbReference type="EMBL" id="NKX53606.1"/>
    </source>
</evidence>
<reference evidence="1 2" key="1">
    <citation type="submission" date="2020-04" db="EMBL/GenBank/DDBJ databases">
        <title>Arthrobacter sp. nov.</title>
        <authorList>
            <person name="Liu S."/>
        </authorList>
    </citation>
    <scope>NUCLEOTIDE SEQUENCE [LARGE SCALE GENOMIC DNA]</scope>
    <source>
        <strain evidence="1 2">E918</strain>
    </source>
</reference>